<dbReference type="PANTHER" id="PTHR10370:SF0">
    <property type="entry name" value="ERYTHROPOIETIN"/>
    <property type="match status" value="1"/>
</dbReference>
<dbReference type="CTD" id="2056"/>
<keyword evidence="7" id="KW-0265">Erythrocyte maturation</keyword>
<evidence type="ECO:0000256" key="9">
    <source>
        <dbReference type="SAM" id="SignalP"/>
    </source>
</evidence>
<keyword evidence="5" id="KW-0372">Hormone</keyword>
<keyword evidence="8" id="KW-1015">Disulfide bond</keyword>
<evidence type="ECO:0000313" key="11">
    <source>
        <dbReference type="RefSeq" id="XP_025066916.1"/>
    </source>
</evidence>
<dbReference type="InterPro" id="IPR003013">
    <property type="entry name" value="Erythroptn"/>
</dbReference>
<dbReference type="RefSeq" id="XP_025066916.1">
    <property type="nucleotide sequence ID" value="XM_025211131.1"/>
</dbReference>
<evidence type="ECO:0000256" key="7">
    <source>
        <dbReference type="ARBA" id="ARBA00023057"/>
    </source>
</evidence>
<dbReference type="GeneID" id="106722510"/>
<protein>
    <recommendedName>
        <fullName evidence="3">Erythropoietin</fullName>
    </recommendedName>
</protein>
<evidence type="ECO:0000256" key="1">
    <source>
        <dbReference type="ARBA" id="ARBA00004613"/>
    </source>
</evidence>
<dbReference type="PANTHER" id="PTHR10370">
    <property type="entry name" value="ERYTHROPOIETIN"/>
    <property type="match status" value="1"/>
</dbReference>
<dbReference type="AlphaFoldDB" id="A0A3Q0H4B8"/>
<comment type="similarity">
    <text evidence="2">Belongs to the EPO/TPO family.</text>
</comment>
<evidence type="ECO:0000256" key="8">
    <source>
        <dbReference type="ARBA" id="ARBA00023157"/>
    </source>
</evidence>
<dbReference type="InterPro" id="IPR001323">
    <property type="entry name" value="EPO_TPO"/>
</dbReference>
<dbReference type="GO" id="GO:0005179">
    <property type="term" value="F:hormone activity"/>
    <property type="evidence" value="ECO:0007669"/>
    <property type="project" value="UniProtKB-KW"/>
</dbReference>
<evidence type="ECO:0000256" key="6">
    <source>
        <dbReference type="ARBA" id="ARBA00022729"/>
    </source>
</evidence>
<accession>A0A3Q0H4B8</accession>
<dbReference type="KEGG" id="asn:106722510"/>
<sequence>MGVGAGLWTLLSMLLLMPGPVQAGAPRPMCDPRVLEMFIRETQDAEKAAAACGAACDLPDILMLPETKVNFNEWQQMSWPARVQEVWGGHTLLVTALCRARELVTEPGTRVTLERMHNVVRGVGQILRNHEAKPPPLAPPPGSPARSVLRLLGAQSNFLRGKVSLLLADACRGGGPT</sequence>
<dbReference type="Proteomes" id="UP000189705">
    <property type="component" value="Unplaced"/>
</dbReference>
<gene>
    <name evidence="11" type="primary">EPO</name>
</gene>
<comment type="subcellular location">
    <subcellularLocation>
        <location evidence="1">Secreted</location>
    </subcellularLocation>
</comment>
<dbReference type="GO" id="GO:0005125">
    <property type="term" value="F:cytokine activity"/>
    <property type="evidence" value="ECO:0007669"/>
    <property type="project" value="TreeGrafter"/>
</dbReference>
<keyword evidence="10" id="KW-1185">Reference proteome</keyword>
<feature type="chain" id="PRO_5018220491" description="Erythropoietin" evidence="9">
    <location>
        <begin position="24"/>
        <end position="177"/>
    </location>
</feature>
<dbReference type="GO" id="GO:0043249">
    <property type="term" value="P:erythrocyte maturation"/>
    <property type="evidence" value="ECO:0007669"/>
    <property type="project" value="UniProtKB-KW"/>
</dbReference>
<feature type="signal peptide" evidence="9">
    <location>
        <begin position="1"/>
        <end position="23"/>
    </location>
</feature>
<dbReference type="GO" id="GO:0005128">
    <property type="term" value="F:erythropoietin receptor binding"/>
    <property type="evidence" value="ECO:0007669"/>
    <property type="project" value="InterPro"/>
</dbReference>
<dbReference type="SUPFAM" id="SSF47266">
    <property type="entry name" value="4-helical cytokines"/>
    <property type="match status" value="1"/>
</dbReference>
<evidence type="ECO:0000256" key="3">
    <source>
        <dbReference type="ARBA" id="ARBA00015421"/>
    </source>
</evidence>
<evidence type="ECO:0000256" key="5">
    <source>
        <dbReference type="ARBA" id="ARBA00022702"/>
    </source>
</evidence>
<organism evidence="10 11">
    <name type="scientific">Alligator sinensis</name>
    <name type="common">Chinese alligator</name>
    <dbReference type="NCBI Taxonomy" id="38654"/>
    <lineage>
        <taxon>Eukaryota</taxon>
        <taxon>Metazoa</taxon>
        <taxon>Chordata</taxon>
        <taxon>Craniata</taxon>
        <taxon>Vertebrata</taxon>
        <taxon>Euteleostomi</taxon>
        <taxon>Archelosauria</taxon>
        <taxon>Archosauria</taxon>
        <taxon>Crocodylia</taxon>
        <taxon>Alligatoridae</taxon>
        <taxon>Alligatorinae</taxon>
        <taxon>Alligator</taxon>
    </lineage>
</organism>
<dbReference type="STRING" id="38654.A0A3Q0H4B8"/>
<dbReference type="PRINTS" id="PR00272">
    <property type="entry name" value="ERYTHROPTN"/>
</dbReference>
<dbReference type="Gene3D" id="1.20.1250.10">
    <property type="match status" value="1"/>
</dbReference>
<dbReference type="InterPro" id="IPR009079">
    <property type="entry name" value="4_helix_cytokine-like_core"/>
</dbReference>
<name>A0A3Q0H4B8_ALLSI</name>
<proteinExistence type="inferred from homology"/>
<reference evidence="11" key="1">
    <citation type="submission" date="2025-08" db="UniProtKB">
        <authorList>
            <consortium name="RefSeq"/>
        </authorList>
    </citation>
    <scope>IDENTIFICATION</scope>
</reference>
<keyword evidence="4" id="KW-0964">Secreted</keyword>
<dbReference type="Pfam" id="PF00758">
    <property type="entry name" value="EPO_TPO"/>
    <property type="match status" value="1"/>
</dbReference>
<dbReference type="InParanoid" id="A0A3Q0H4B8"/>
<dbReference type="GO" id="GO:0005615">
    <property type="term" value="C:extracellular space"/>
    <property type="evidence" value="ECO:0007669"/>
    <property type="project" value="TreeGrafter"/>
</dbReference>
<evidence type="ECO:0000313" key="10">
    <source>
        <dbReference type="Proteomes" id="UP000189705"/>
    </source>
</evidence>
<evidence type="ECO:0000256" key="2">
    <source>
        <dbReference type="ARBA" id="ARBA00005782"/>
    </source>
</evidence>
<keyword evidence="6 9" id="KW-0732">Signal</keyword>
<evidence type="ECO:0000256" key="4">
    <source>
        <dbReference type="ARBA" id="ARBA00022525"/>
    </source>
</evidence>